<evidence type="ECO:0000313" key="2">
    <source>
        <dbReference type="Proteomes" id="UP000625711"/>
    </source>
</evidence>
<evidence type="ECO:0000313" key="1">
    <source>
        <dbReference type="EMBL" id="KAF7282146.1"/>
    </source>
</evidence>
<reference evidence="1" key="1">
    <citation type="submission" date="2020-08" db="EMBL/GenBank/DDBJ databases">
        <title>Genome sequencing and assembly of the red palm weevil Rhynchophorus ferrugineus.</title>
        <authorList>
            <person name="Dias G.B."/>
            <person name="Bergman C.M."/>
            <person name="Manee M."/>
        </authorList>
    </citation>
    <scope>NUCLEOTIDE SEQUENCE</scope>
    <source>
        <strain evidence="1">AA-2017</strain>
        <tissue evidence="1">Whole larva</tissue>
    </source>
</reference>
<dbReference type="InterPro" id="IPR006616">
    <property type="entry name" value="DM9_repeat"/>
</dbReference>
<name>A0A834MF66_RHYFE</name>
<keyword evidence="2" id="KW-1185">Reference proteome</keyword>
<comment type="caution">
    <text evidence="1">The sequence shown here is derived from an EMBL/GenBank/DDBJ whole genome shotgun (WGS) entry which is preliminary data.</text>
</comment>
<dbReference type="SMART" id="SM00696">
    <property type="entry name" value="DM9"/>
    <property type="match status" value="1"/>
</dbReference>
<dbReference type="AlphaFoldDB" id="A0A834MF66"/>
<dbReference type="PANTHER" id="PTHR31649:SF10">
    <property type="entry name" value="IP19903P-RELATED"/>
    <property type="match status" value="1"/>
</dbReference>
<sequence>MAEPPPYGFTWYPPPPTLEPPQCICNDNPYVTRQQCPKCINAPNGTVHWITPTRPPDIGNPSPPDTSVHFSGHHNYYPRPYVVPKPLNTPSPGGLKPYYWVDSHSSYGVPSTALRGGHDIDGAEIFVGRAFHEGDWLPAKVIPDKRIAYVAYGGSEHMKHDYQFAAYLQTIWNAVLPDMFIGIGGLFDL</sequence>
<gene>
    <name evidence="1" type="ORF">GWI33_003113</name>
</gene>
<protein>
    <submittedName>
        <fullName evidence="1">Uncharacterized protein</fullName>
    </submittedName>
</protein>
<dbReference type="Proteomes" id="UP000625711">
    <property type="component" value="Unassembled WGS sequence"/>
</dbReference>
<organism evidence="1 2">
    <name type="scientific">Rhynchophorus ferrugineus</name>
    <name type="common">Red palm weevil</name>
    <name type="synonym">Curculio ferrugineus</name>
    <dbReference type="NCBI Taxonomy" id="354439"/>
    <lineage>
        <taxon>Eukaryota</taxon>
        <taxon>Metazoa</taxon>
        <taxon>Ecdysozoa</taxon>
        <taxon>Arthropoda</taxon>
        <taxon>Hexapoda</taxon>
        <taxon>Insecta</taxon>
        <taxon>Pterygota</taxon>
        <taxon>Neoptera</taxon>
        <taxon>Endopterygota</taxon>
        <taxon>Coleoptera</taxon>
        <taxon>Polyphaga</taxon>
        <taxon>Cucujiformia</taxon>
        <taxon>Curculionidae</taxon>
        <taxon>Dryophthorinae</taxon>
        <taxon>Rhynchophorus</taxon>
    </lineage>
</organism>
<accession>A0A834MF66</accession>
<dbReference type="Pfam" id="PF11901">
    <property type="entry name" value="DM9"/>
    <property type="match status" value="1"/>
</dbReference>
<dbReference type="EMBL" id="JAACXV010000186">
    <property type="protein sequence ID" value="KAF7282146.1"/>
    <property type="molecule type" value="Genomic_DNA"/>
</dbReference>
<dbReference type="OrthoDB" id="1925699at2759"/>
<dbReference type="PANTHER" id="PTHR31649">
    <property type="entry name" value="AGAP009604-PA"/>
    <property type="match status" value="1"/>
</dbReference>
<proteinExistence type="predicted"/>